<evidence type="ECO:0000313" key="5">
    <source>
        <dbReference type="Proteomes" id="UP000184465"/>
    </source>
</evidence>
<dbReference type="PANTHER" id="PTHR21180:SF32">
    <property type="entry name" value="ENDONUCLEASE_EXONUCLEASE_PHOSPHATASE FAMILY DOMAIN-CONTAINING PROTEIN 1"/>
    <property type="match status" value="1"/>
</dbReference>
<dbReference type="GO" id="GO:0015628">
    <property type="term" value="P:protein secretion by the type II secretion system"/>
    <property type="evidence" value="ECO:0007669"/>
    <property type="project" value="TreeGrafter"/>
</dbReference>
<keyword evidence="2" id="KW-1133">Transmembrane helix</keyword>
<feature type="domain" description="Helix-hairpin-helix DNA-binding motif class 1" evidence="3">
    <location>
        <begin position="187"/>
        <end position="206"/>
    </location>
</feature>
<dbReference type="Pfam" id="PF10531">
    <property type="entry name" value="SLBB"/>
    <property type="match status" value="1"/>
</dbReference>
<dbReference type="InterPro" id="IPR004509">
    <property type="entry name" value="Competence_ComEA_HhH"/>
</dbReference>
<dbReference type="InterPro" id="IPR003583">
    <property type="entry name" value="Hlx-hairpin-Hlx_DNA-bd_motif"/>
</dbReference>
<dbReference type="Gene3D" id="1.10.150.310">
    <property type="entry name" value="Tex RuvX-like domain-like"/>
    <property type="match status" value="1"/>
</dbReference>
<name>A0A1M6MGW8_PARC5</name>
<evidence type="ECO:0000256" key="2">
    <source>
        <dbReference type="SAM" id="Phobius"/>
    </source>
</evidence>
<proteinExistence type="predicted"/>
<dbReference type="GO" id="GO:0015627">
    <property type="term" value="C:type II protein secretion system complex"/>
    <property type="evidence" value="ECO:0007669"/>
    <property type="project" value="TreeGrafter"/>
</dbReference>
<dbReference type="GO" id="GO:0006281">
    <property type="term" value="P:DNA repair"/>
    <property type="evidence" value="ECO:0007669"/>
    <property type="project" value="InterPro"/>
</dbReference>
<dbReference type="Gene3D" id="3.10.560.10">
    <property type="entry name" value="Outer membrane lipoprotein wza domain like"/>
    <property type="match status" value="1"/>
</dbReference>
<keyword evidence="2" id="KW-0812">Transmembrane</keyword>
<dbReference type="GO" id="GO:0003677">
    <property type="term" value="F:DNA binding"/>
    <property type="evidence" value="ECO:0007669"/>
    <property type="project" value="InterPro"/>
</dbReference>
<dbReference type="PANTHER" id="PTHR21180">
    <property type="entry name" value="ENDONUCLEASE/EXONUCLEASE/PHOSPHATASE FAMILY DOMAIN-CONTAINING PROTEIN 1"/>
    <property type="match status" value="1"/>
</dbReference>
<dbReference type="InterPro" id="IPR019554">
    <property type="entry name" value="Soluble_ligand-bd"/>
</dbReference>
<dbReference type="OrthoDB" id="9790239at2"/>
<accession>A0A1M6MGW8</accession>
<protein>
    <submittedName>
        <fullName evidence="4">Competence protein ComEA</fullName>
    </submittedName>
</protein>
<sequence>MKKLEKKEIIIIIVFIISIVFLNVNEFRYKTNQKISIEEEVKEVDSRDQEGDKENKDKQEEKEKNEPKKIKVDICGAVKNPGVIILKEGDRVIDAINKAGGLTDRADILKINRSKYVYDSEKIIIPEIGQEIDVEGIDDSDTIGIDKKININTASKEELESLDGIGESISERILKYRQKNNGFKSIEEIMNISGIGQSKFEQIKDSIKVK</sequence>
<dbReference type="InterPro" id="IPR010994">
    <property type="entry name" value="RuvA_2-like"/>
</dbReference>
<dbReference type="EMBL" id="FRAG01000010">
    <property type="protein sequence ID" value="SHJ82580.1"/>
    <property type="molecule type" value="Genomic_DNA"/>
</dbReference>
<dbReference type="NCBIfam" id="TIGR00426">
    <property type="entry name" value="competence protein ComEA helix-hairpin-helix repeat region"/>
    <property type="match status" value="1"/>
</dbReference>
<dbReference type="InterPro" id="IPR051675">
    <property type="entry name" value="Endo/Exo/Phosphatase_dom_1"/>
</dbReference>
<evidence type="ECO:0000256" key="1">
    <source>
        <dbReference type="SAM" id="MobiDB-lite"/>
    </source>
</evidence>
<feature type="domain" description="Helix-hairpin-helix DNA-binding motif class 1" evidence="3">
    <location>
        <begin position="157"/>
        <end position="176"/>
    </location>
</feature>
<evidence type="ECO:0000313" key="4">
    <source>
        <dbReference type="EMBL" id="SHJ82580.1"/>
    </source>
</evidence>
<keyword evidence="2" id="KW-0472">Membrane</keyword>
<organism evidence="4 5">
    <name type="scientific">Paramaledivibacter caminithermalis (strain DSM 15212 / CIP 107654 / DViRD3)</name>
    <name type="common">Clostridium caminithermale</name>
    <dbReference type="NCBI Taxonomy" id="1121301"/>
    <lineage>
        <taxon>Bacteria</taxon>
        <taxon>Bacillati</taxon>
        <taxon>Bacillota</taxon>
        <taxon>Clostridia</taxon>
        <taxon>Peptostreptococcales</taxon>
        <taxon>Caminicellaceae</taxon>
        <taxon>Paramaledivibacter</taxon>
    </lineage>
</organism>
<dbReference type="STRING" id="1121301.SAMN02745912_01239"/>
<dbReference type="Pfam" id="PF12836">
    <property type="entry name" value="HHH_3"/>
    <property type="match status" value="1"/>
</dbReference>
<dbReference type="SUPFAM" id="SSF47781">
    <property type="entry name" value="RuvA domain 2-like"/>
    <property type="match status" value="1"/>
</dbReference>
<gene>
    <name evidence="4" type="ORF">SAMN02745912_01239</name>
</gene>
<feature type="transmembrane region" description="Helical" evidence="2">
    <location>
        <begin position="9"/>
        <end position="25"/>
    </location>
</feature>
<dbReference type="SMART" id="SM00278">
    <property type="entry name" value="HhH1"/>
    <property type="match status" value="2"/>
</dbReference>
<reference evidence="4 5" key="1">
    <citation type="submission" date="2016-11" db="EMBL/GenBank/DDBJ databases">
        <authorList>
            <person name="Jaros S."/>
            <person name="Januszkiewicz K."/>
            <person name="Wedrychowicz H."/>
        </authorList>
    </citation>
    <scope>NUCLEOTIDE SEQUENCE [LARGE SCALE GENOMIC DNA]</scope>
    <source>
        <strain evidence="4 5">DSM 15212</strain>
    </source>
</reference>
<dbReference type="Proteomes" id="UP000184465">
    <property type="component" value="Unassembled WGS sequence"/>
</dbReference>
<dbReference type="RefSeq" id="WP_073148009.1">
    <property type="nucleotide sequence ID" value="NZ_FRAG01000010.1"/>
</dbReference>
<evidence type="ECO:0000259" key="3">
    <source>
        <dbReference type="SMART" id="SM00278"/>
    </source>
</evidence>
<feature type="region of interest" description="Disordered" evidence="1">
    <location>
        <begin position="42"/>
        <end position="66"/>
    </location>
</feature>
<dbReference type="AlphaFoldDB" id="A0A1M6MGW8"/>
<keyword evidence="5" id="KW-1185">Reference proteome</keyword>